<dbReference type="Gene3D" id="2.120.10.30">
    <property type="entry name" value="TolB, C-terminal domain"/>
    <property type="match status" value="1"/>
</dbReference>
<dbReference type="GO" id="GO:0016020">
    <property type="term" value="C:membrane"/>
    <property type="evidence" value="ECO:0007669"/>
    <property type="project" value="InterPro"/>
</dbReference>
<gene>
    <name evidence="1" type="ORF">D4765_07140</name>
</gene>
<dbReference type="SUPFAM" id="SSF49313">
    <property type="entry name" value="Cadherin-like"/>
    <property type="match status" value="1"/>
</dbReference>
<dbReference type="SUPFAM" id="SSF63829">
    <property type="entry name" value="Calcium-dependent phosphotriesterase"/>
    <property type="match status" value="1"/>
</dbReference>
<protein>
    <recommendedName>
        <fullName evidence="3">YncE family protein</fullName>
    </recommendedName>
</protein>
<dbReference type="Pfam" id="PF05345">
    <property type="entry name" value="He_PIG"/>
    <property type="match status" value="1"/>
</dbReference>
<dbReference type="Gene3D" id="2.60.40.10">
    <property type="entry name" value="Immunoglobulins"/>
    <property type="match status" value="1"/>
</dbReference>
<keyword evidence="2" id="KW-1185">Reference proteome</keyword>
<evidence type="ECO:0000313" key="2">
    <source>
        <dbReference type="Proteomes" id="UP000306192"/>
    </source>
</evidence>
<dbReference type="GO" id="GO:0005509">
    <property type="term" value="F:calcium ion binding"/>
    <property type="evidence" value="ECO:0007669"/>
    <property type="project" value="InterPro"/>
</dbReference>
<dbReference type="EMBL" id="QYRT01000010">
    <property type="protein sequence ID" value="TIH37782.1"/>
    <property type="molecule type" value="Genomic_DNA"/>
</dbReference>
<dbReference type="Proteomes" id="UP000306192">
    <property type="component" value="Unassembled WGS sequence"/>
</dbReference>
<dbReference type="AlphaFoldDB" id="A0A4T2C2X9"/>
<dbReference type="PANTHER" id="PTHR40274:SF3">
    <property type="entry name" value="VIRGINIAMYCIN B LYASE"/>
    <property type="match status" value="1"/>
</dbReference>
<dbReference type="SUPFAM" id="SSF101898">
    <property type="entry name" value="NHL repeat"/>
    <property type="match status" value="1"/>
</dbReference>
<name>A0A4T2C2X9_9MICO</name>
<dbReference type="PANTHER" id="PTHR40274">
    <property type="entry name" value="VIRGINIAMYCIN B LYASE"/>
    <property type="match status" value="1"/>
</dbReference>
<evidence type="ECO:0000313" key="1">
    <source>
        <dbReference type="EMBL" id="TIH37782.1"/>
    </source>
</evidence>
<dbReference type="InterPro" id="IPR011042">
    <property type="entry name" value="6-blade_b-propeller_TolB-like"/>
</dbReference>
<evidence type="ECO:0008006" key="3">
    <source>
        <dbReference type="Google" id="ProtNLM"/>
    </source>
</evidence>
<dbReference type="InterPro" id="IPR013783">
    <property type="entry name" value="Ig-like_fold"/>
</dbReference>
<accession>A0A4T2C2X9</accession>
<reference evidence="1 2" key="1">
    <citation type="journal article" date="2019" name="Microorganisms">
        <title>Systematic Affiliation and Genome Analysis of Subtercola vilae DB165(T) with Particular Emphasis on Cold Adaptation of an Isolate from a High-Altitude Cold Volcano Lake.</title>
        <authorList>
            <person name="Villalobos A.S."/>
            <person name="Wiese J."/>
            <person name="Imhoff J.F."/>
            <person name="Dorador C."/>
            <person name="Keller A."/>
            <person name="Hentschel U."/>
        </authorList>
    </citation>
    <scope>NUCLEOTIDE SEQUENCE [LARGE SCALE GENOMIC DNA]</scope>
    <source>
        <strain evidence="1 2">DB165</strain>
    </source>
</reference>
<dbReference type="InterPro" id="IPR051344">
    <property type="entry name" value="Vgb"/>
</dbReference>
<dbReference type="InterPro" id="IPR015919">
    <property type="entry name" value="Cadherin-like_sf"/>
</dbReference>
<organism evidence="1 2">
    <name type="scientific">Subtercola vilae</name>
    <dbReference type="NCBI Taxonomy" id="2056433"/>
    <lineage>
        <taxon>Bacteria</taxon>
        <taxon>Bacillati</taxon>
        <taxon>Actinomycetota</taxon>
        <taxon>Actinomycetes</taxon>
        <taxon>Micrococcales</taxon>
        <taxon>Microbacteriaceae</taxon>
        <taxon>Subtercola</taxon>
    </lineage>
</organism>
<proteinExistence type="predicted"/>
<comment type="caution">
    <text evidence="1">The sequence shown here is derived from an EMBL/GenBank/DDBJ whole genome shotgun (WGS) entry which is preliminary data.</text>
</comment>
<dbReference type="GO" id="GO:0005975">
    <property type="term" value="P:carbohydrate metabolic process"/>
    <property type="evidence" value="ECO:0007669"/>
    <property type="project" value="UniProtKB-ARBA"/>
</dbReference>
<sequence length="427" mass="42713">MAGGIAGLAGSAQAVVHPAAYASLPRGAEPGALVVDTAGDVFTVNPGTNSVSKVLAGGRLDPRFDGTLPSGSLPVHIAEDAAGALYVTSFTTSTVVKLDPDTGLADSAFTAHAGAALAGRHPVDVAISPAGAIFVLNSGDETVVELSAAGDELAVAALDPVADSQALAFDDHGDLFVANTGDGTISRITYGTAGPASVTRAWATLDAGTYPTGLAFDHHDHVYAVSAAGASVYEIGEDLPIGLNLMSRHRMPGTYPFAITNDLIGNVYTSNIGDNTISMFGVDGSVIDAVTTLTGSPSAEAIVADRSGSLFTANTATDSVGIAPLAPVITSAAPPSAAQVDVAYRAQITATGLDPTVFAALEPLPSGLSLDRASGVLSGTPTVAGTFDLDVSAANLVGRSDVQHVSLVIAPRAGSTGCWYWSGPCGL</sequence>